<dbReference type="GO" id="GO:0015074">
    <property type="term" value="P:DNA integration"/>
    <property type="evidence" value="ECO:0007669"/>
    <property type="project" value="InterPro"/>
</dbReference>
<organism evidence="3">
    <name type="scientific">Oikopleura dioica</name>
    <name type="common">Tunicate</name>
    <dbReference type="NCBI Taxonomy" id="34765"/>
    <lineage>
        <taxon>Eukaryota</taxon>
        <taxon>Metazoa</taxon>
        <taxon>Chordata</taxon>
        <taxon>Tunicata</taxon>
        <taxon>Appendicularia</taxon>
        <taxon>Copelata</taxon>
        <taxon>Oikopleuridae</taxon>
        <taxon>Oikopleura</taxon>
    </lineage>
</organism>
<feature type="compositionally biased region" description="Polar residues" evidence="1">
    <location>
        <begin position="71"/>
        <end position="80"/>
    </location>
</feature>
<dbReference type="Gene3D" id="3.30.420.10">
    <property type="entry name" value="Ribonuclease H-like superfamily/Ribonuclease H"/>
    <property type="match status" value="1"/>
</dbReference>
<dbReference type="SUPFAM" id="SSF53098">
    <property type="entry name" value="Ribonuclease H-like"/>
    <property type="match status" value="1"/>
</dbReference>
<dbReference type="GO" id="GO:0003676">
    <property type="term" value="F:nucleic acid binding"/>
    <property type="evidence" value="ECO:0007669"/>
    <property type="project" value="InterPro"/>
</dbReference>
<feature type="compositionally biased region" description="Polar residues" evidence="1">
    <location>
        <begin position="324"/>
        <end position="334"/>
    </location>
</feature>
<feature type="compositionally biased region" description="Polar residues" evidence="1">
    <location>
        <begin position="88"/>
        <end position="97"/>
    </location>
</feature>
<dbReference type="AlphaFoldDB" id="E4YWL2"/>
<dbReference type="InterPro" id="IPR001584">
    <property type="entry name" value="Integrase_cat-core"/>
</dbReference>
<reference evidence="3" key="1">
    <citation type="journal article" date="2010" name="Science">
        <title>Plasticity of animal genome architecture unmasked by rapid evolution of a pelagic tunicate.</title>
        <authorList>
            <person name="Denoeud F."/>
            <person name="Henriet S."/>
            <person name="Mungpakdee S."/>
            <person name="Aury J.M."/>
            <person name="Da Silva C."/>
            <person name="Brinkmann H."/>
            <person name="Mikhaleva J."/>
            <person name="Olsen L.C."/>
            <person name="Jubin C."/>
            <person name="Canestro C."/>
            <person name="Bouquet J.M."/>
            <person name="Danks G."/>
            <person name="Poulain J."/>
            <person name="Campsteijn C."/>
            <person name="Adamski M."/>
            <person name="Cross I."/>
            <person name="Yadetie F."/>
            <person name="Muffato M."/>
            <person name="Louis A."/>
            <person name="Butcher S."/>
            <person name="Tsagkogeorga G."/>
            <person name="Konrad A."/>
            <person name="Singh S."/>
            <person name="Jensen M.F."/>
            <person name="Cong E.H."/>
            <person name="Eikeseth-Otteraa H."/>
            <person name="Noel B."/>
            <person name="Anthouard V."/>
            <person name="Porcel B.M."/>
            <person name="Kachouri-Lafond R."/>
            <person name="Nishino A."/>
            <person name="Ugolini M."/>
            <person name="Chourrout P."/>
            <person name="Nishida H."/>
            <person name="Aasland R."/>
            <person name="Huzurbazar S."/>
            <person name="Westhof E."/>
            <person name="Delsuc F."/>
            <person name="Lehrach H."/>
            <person name="Reinhardt R."/>
            <person name="Weissenbach J."/>
            <person name="Roy S.W."/>
            <person name="Artiguenave F."/>
            <person name="Postlethwait J.H."/>
            <person name="Manak J.R."/>
            <person name="Thompson E.M."/>
            <person name="Jaillon O."/>
            <person name="Du Pasquier L."/>
            <person name="Boudinot P."/>
            <person name="Liberles D.A."/>
            <person name="Volff J.N."/>
            <person name="Philippe H."/>
            <person name="Lenhard B."/>
            <person name="Roest Crollius H."/>
            <person name="Wincker P."/>
            <person name="Chourrout D."/>
        </authorList>
    </citation>
    <scope>NUCLEOTIDE SEQUENCE [LARGE SCALE GENOMIC DNA]</scope>
</reference>
<dbReference type="Proteomes" id="UP000011014">
    <property type="component" value="Unassembled WGS sequence"/>
</dbReference>
<dbReference type="InterPro" id="IPR036397">
    <property type="entry name" value="RNaseH_sf"/>
</dbReference>
<feature type="region of interest" description="Disordered" evidence="1">
    <location>
        <begin position="298"/>
        <end position="339"/>
    </location>
</feature>
<name>E4YWL2_OIKDI</name>
<dbReference type="EMBL" id="FN655678">
    <property type="protein sequence ID" value="CBY39847.1"/>
    <property type="molecule type" value="Genomic_DNA"/>
</dbReference>
<feature type="compositionally biased region" description="Polar residues" evidence="1">
    <location>
        <begin position="305"/>
        <end position="315"/>
    </location>
</feature>
<feature type="domain" description="Integrase catalytic" evidence="2">
    <location>
        <begin position="384"/>
        <end position="502"/>
    </location>
</feature>
<protein>
    <recommendedName>
        <fullName evidence="2">Integrase catalytic domain-containing protein</fullName>
    </recommendedName>
</protein>
<gene>
    <name evidence="3" type="ORF">GSOID_T00020442001</name>
</gene>
<evidence type="ECO:0000259" key="2">
    <source>
        <dbReference type="PROSITE" id="PS50994"/>
    </source>
</evidence>
<accession>E4YWL2</accession>
<evidence type="ECO:0000256" key="1">
    <source>
        <dbReference type="SAM" id="MobiDB-lite"/>
    </source>
</evidence>
<proteinExistence type="predicted"/>
<dbReference type="PROSITE" id="PS50994">
    <property type="entry name" value="INTEGRASE"/>
    <property type="match status" value="1"/>
</dbReference>
<feature type="region of interest" description="Disordered" evidence="1">
    <location>
        <begin position="65"/>
        <end position="114"/>
    </location>
</feature>
<dbReference type="InterPro" id="IPR012337">
    <property type="entry name" value="RNaseH-like_sf"/>
</dbReference>
<evidence type="ECO:0000313" key="3">
    <source>
        <dbReference type="EMBL" id="CBY39847.1"/>
    </source>
</evidence>
<sequence>MSADTEEGSIVLSIPHARSIASFLEINNKTGFVRFKGPKTGLENGAYPDYDRKADKTSKAICRVLKRKLSRSNVQRTAPTRKQKDPKQSSNSSTGSKTRARKSQIMTNPPEPVEETLTLIPNKNLVSQNKKVPLMSLKSTKRNQGIELQGELLNDLNNWTRLLESTLTKMGTKSSPIMNQMTLQATLQPGIITELNNVIFKTQLIGVKNQNGEIVVPREFQLGFLKAASPNQSLEQSPRIQEISEEMGGEMPENLSENLELSLPMMNQASNQFSNLNLSSTNSRTQNIDVENTENLQAADELPQYAQQSPSSPLNRQRRELITPKNNMTRTPSPISGDRGMPADLFYNLKQPSGFSGLDLTKFKRYNNVISRHKPFKSKFKRNPVVAPGLYTFLFADTIHAYKDTRKNKPSLLNGGYEYILVVVDALSRQSFVRPLFTSSSRECAAAFEDICLYLDLPGSPFLVTDRGPEFSAEFDKIIRKWGFQRIRLQGRHKAMIAERFM</sequence>